<protein>
    <submittedName>
        <fullName evidence="5">NUDIX hydrolase</fullName>
    </submittedName>
</protein>
<gene>
    <name evidence="5" type="ORF">PHY01_14490</name>
</gene>
<dbReference type="Gene3D" id="3.40.50.1240">
    <property type="entry name" value="Phosphoglycerate mutase-like"/>
    <property type="match status" value="1"/>
</dbReference>
<dbReference type="InterPro" id="IPR020084">
    <property type="entry name" value="NUDIX_hydrolase_CS"/>
</dbReference>
<dbReference type="InterPro" id="IPR029033">
    <property type="entry name" value="His_PPase_superfam"/>
</dbReference>
<evidence type="ECO:0000259" key="4">
    <source>
        <dbReference type="PROSITE" id="PS51462"/>
    </source>
</evidence>
<accession>A0A4Y3WP63</accession>
<evidence type="ECO:0000256" key="2">
    <source>
        <dbReference type="ARBA" id="ARBA00022801"/>
    </source>
</evidence>
<dbReference type="GO" id="GO:0006167">
    <property type="term" value="P:AMP biosynthetic process"/>
    <property type="evidence" value="ECO:0007669"/>
    <property type="project" value="TreeGrafter"/>
</dbReference>
<dbReference type="PANTHER" id="PTHR21340:SF0">
    <property type="entry name" value="BIS(5'-NUCLEOSYL)-TETRAPHOSPHATASE [ASYMMETRICAL]"/>
    <property type="match status" value="1"/>
</dbReference>
<dbReference type="InterPro" id="IPR020476">
    <property type="entry name" value="Nudix_hydrolase"/>
</dbReference>
<dbReference type="Pfam" id="PF00293">
    <property type="entry name" value="NUDIX"/>
    <property type="match status" value="1"/>
</dbReference>
<evidence type="ECO:0000313" key="5">
    <source>
        <dbReference type="EMBL" id="GEC19166.1"/>
    </source>
</evidence>
<dbReference type="SUPFAM" id="SSF55811">
    <property type="entry name" value="Nudix"/>
    <property type="match status" value="1"/>
</dbReference>
<dbReference type="Proteomes" id="UP000320338">
    <property type="component" value="Unassembled WGS sequence"/>
</dbReference>
<dbReference type="InterPro" id="IPR015797">
    <property type="entry name" value="NUDIX_hydrolase-like_dom_sf"/>
</dbReference>
<evidence type="ECO:0000313" key="6">
    <source>
        <dbReference type="Proteomes" id="UP000320338"/>
    </source>
</evidence>
<dbReference type="GO" id="GO:0006754">
    <property type="term" value="P:ATP biosynthetic process"/>
    <property type="evidence" value="ECO:0007669"/>
    <property type="project" value="TreeGrafter"/>
</dbReference>
<dbReference type="PANTHER" id="PTHR21340">
    <property type="entry name" value="DIADENOSINE 5,5-P1,P4-TETRAPHOSPHATE PYROPHOSPHOHYDROLASE MUTT"/>
    <property type="match status" value="1"/>
</dbReference>
<proteinExistence type="inferred from homology"/>
<dbReference type="Pfam" id="PF00300">
    <property type="entry name" value="His_Phos_1"/>
    <property type="match status" value="1"/>
</dbReference>
<sequence length="288" mass="31132">MSTRILAAGAVLWRRTDTGVELALVHRPRYDDWSLPKGKLDRGESMPHAAVREIAEETGVTARLGARLTDVHYAVPEGPKTVRYWAAEARAGAFAVNAETDELRWCSPEQAGRLLSYRHDLDVLARFAETGVPDSVVLLVRHAKAGNRAQWDGPDDDRPLSGTGHEQARHLAALLPLYGPDRLASAPPLRCRATLAPFAAASGLAVADEPLLGEEGYWDDPPAGLARFHELAARPGVTVVCSQGGVIPDVVGTLTGETEVPSRKASTWVLGFTKGELRSWDHHPRPTG</sequence>
<comment type="caution">
    <text evidence="5">The sequence shown here is derived from an EMBL/GenBank/DDBJ whole genome shotgun (WGS) entry which is preliminary data.</text>
</comment>
<evidence type="ECO:0000256" key="3">
    <source>
        <dbReference type="RuleBase" id="RU003476"/>
    </source>
</evidence>
<dbReference type="Gene3D" id="3.90.79.10">
    <property type="entry name" value="Nucleoside Triphosphate Pyrophosphohydrolase"/>
    <property type="match status" value="1"/>
</dbReference>
<comment type="similarity">
    <text evidence="1 3">Belongs to the Nudix hydrolase family.</text>
</comment>
<dbReference type="EMBL" id="BJNG01000014">
    <property type="protein sequence ID" value="GEC19166.1"/>
    <property type="molecule type" value="Genomic_DNA"/>
</dbReference>
<reference evidence="5 6" key="1">
    <citation type="submission" date="2019-06" db="EMBL/GenBank/DDBJ databases">
        <title>Whole genome shotgun sequence of Pseudonocardia hydrocarbonoxydans NBRC 14498.</title>
        <authorList>
            <person name="Hosoyama A."/>
            <person name="Uohara A."/>
            <person name="Ohji S."/>
            <person name="Ichikawa N."/>
        </authorList>
    </citation>
    <scope>NUCLEOTIDE SEQUENCE [LARGE SCALE GENOMIC DNA]</scope>
    <source>
        <strain evidence="5 6">NBRC 14498</strain>
    </source>
</reference>
<organism evidence="5 6">
    <name type="scientific">Pseudonocardia hydrocarbonoxydans</name>
    <dbReference type="NCBI Taxonomy" id="76726"/>
    <lineage>
        <taxon>Bacteria</taxon>
        <taxon>Bacillati</taxon>
        <taxon>Actinomycetota</taxon>
        <taxon>Actinomycetes</taxon>
        <taxon>Pseudonocardiales</taxon>
        <taxon>Pseudonocardiaceae</taxon>
        <taxon>Pseudonocardia</taxon>
    </lineage>
</organism>
<name>A0A4Y3WP63_9PSEU</name>
<dbReference type="SUPFAM" id="SSF53254">
    <property type="entry name" value="Phosphoglycerate mutase-like"/>
    <property type="match status" value="1"/>
</dbReference>
<dbReference type="InterPro" id="IPR013078">
    <property type="entry name" value="His_Pase_superF_clade-1"/>
</dbReference>
<dbReference type="RefSeq" id="WP_141277752.1">
    <property type="nucleotide sequence ID" value="NZ_BAAARZ010000048.1"/>
</dbReference>
<keyword evidence="6" id="KW-1185">Reference proteome</keyword>
<feature type="domain" description="Nudix hydrolase" evidence="4">
    <location>
        <begin position="3"/>
        <end position="129"/>
    </location>
</feature>
<dbReference type="GO" id="GO:0004081">
    <property type="term" value="F:bis(5'-nucleosyl)-tetraphosphatase (asymmetrical) activity"/>
    <property type="evidence" value="ECO:0007669"/>
    <property type="project" value="TreeGrafter"/>
</dbReference>
<dbReference type="InterPro" id="IPR051325">
    <property type="entry name" value="Nudix_hydrolase_domain"/>
</dbReference>
<evidence type="ECO:0000256" key="1">
    <source>
        <dbReference type="ARBA" id="ARBA00005582"/>
    </source>
</evidence>
<dbReference type="SMART" id="SM00855">
    <property type="entry name" value="PGAM"/>
    <property type="match status" value="1"/>
</dbReference>
<dbReference type="OrthoDB" id="4287477at2"/>
<dbReference type="PROSITE" id="PS51462">
    <property type="entry name" value="NUDIX"/>
    <property type="match status" value="1"/>
</dbReference>
<dbReference type="InterPro" id="IPR000086">
    <property type="entry name" value="NUDIX_hydrolase_dom"/>
</dbReference>
<dbReference type="CDD" id="cd03673">
    <property type="entry name" value="NUDIX_Ap6A_hydrolase"/>
    <property type="match status" value="1"/>
</dbReference>
<dbReference type="AlphaFoldDB" id="A0A4Y3WP63"/>
<keyword evidence="2 3" id="KW-0378">Hydrolase</keyword>
<dbReference type="PRINTS" id="PR00502">
    <property type="entry name" value="NUDIXFAMILY"/>
</dbReference>
<dbReference type="CDD" id="cd07067">
    <property type="entry name" value="HP_PGM_like"/>
    <property type="match status" value="1"/>
</dbReference>
<dbReference type="PROSITE" id="PS00893">
    <property type="entry name" value="NUDIX_BOX"/>
    <property type="match status" value="1"/>
</dbReference>